<dbReference type="Pfam" id="PF13560">
    <property type="entry name" value="HTH_31"/>
    <property type="match status" value="1"/>
</dbReference>
<dbReference type="InterPro" id="IPR010982">
    <property type="entry name" value="Lambda_DNA-bd_dom_sf"/>
</dbReference>
<proteinExistence type="predicted"/>
<dbReference type="InterPro" id="IPR001387">
    <property type="entry name" value="Cro/C1-type_HTH"/>
</dbReference>
<dbReference type="Proteomes" id="UP000666915">
    <property type="component" value="Unassembled WGS sequence"/>
</dbReference>
<name>A0ABS3QTH3_9ACTN</name>
<evidence type="ECO:0000259" key="1">
    <source>
        <dbReference type="PROSITE" id="PS50943"/>
    </source>
</evidence>
<dbReference type="InterPro" id="IPR011990">
    <property type="entry name" value="TPR-like_helical_dom_sf"/>
</dbReference>
<dbReference type="SUPFAM" id="SSF47413">
    <property type="entry name" value="lambda repressor-like DNA-binding domains"/>
    <property type="match status" value="1"/>
</dbReference>
<feature type="domain" description="HTH cro/C1-type" evidence="1">
    <location>
        <begin position="33"/>
        <end position="88"/>
    </location>
</feature>
<dbReference type="SMART" id="SM00530">
    <property type="entry name" value="HTH_XRE"/>
    <property type="match status" value="1"/>
</dbReference>
<gene>
    <name evidence="2" type="ORF">J4557_07085</name>
</gene>
<evidence type="ECO:0000313" key="2">
    <source>
        <dbReference type="EMBL" id="MBO2437280.1"/>
    </source>
</evidence>
<sequence length="477" mass="52366">MAVDQQTFQDTLDRVFARQDTLEACKSRDLGAILRILGRHGVTQGQVASRTGIAQGRLSEYKTGKRVPEKTSVFESFANGLNMPAPARRAMGLAPRQEADPTPQNGGSDLQTPLDAFDILQLATEAGRRGGEVRRREMLELAATIGAGMAFGRNDMWERLAYAITKPAAVDEPLVREMELRSEGFHQLDLVMPSRSLFKAILAHLNELTTLLNGMADDPHNELRKRLIISAGESSVLAGWWASDFGNMAAARTLYETAERAAKEASDPAINACLLAYKSYIPSMRGAHGRSRALLTEALRVLPASVSPTTEAWLAARHAEESAALGDRKQALESWGRAEDAFSVADPAEDRSWTCFFDQARFDSCRISTYANIPGRLDKAEEIASDMIASVGDFEQKRVAIVLGDIAAAHLRHGHINEASRIAKDGLAAVRESEFAMWLPKFEEVAKGVNQWRTKDPVRSFLEDLAVTKRQFGASAR</sequence>
<dbReference type="RefSeq" id="WP_208265620.1">
    <property type="nucleotide sequence ID" value="NZ_BAAAGM010000045.1"/>
</dbReference>
<evidence type="ECO:0000313" key="3">
    <source>
        <dbReference type="Proteomes" id="UP000666915"/>
    </source>
</evidence>
<reference evidence="2 3" key="1">
    <citation type="submission" date="2021-03" db="EMBL/GenBank/DDBJ databases">
        <authorList>
            <person name="Kanchanasin P."/>
            <person name="Saeng-In P."/>
            <person name="Phongsopitanun W."/>
            <person name="Yuki M."/>
            <person name="Kudo T."/>
            <person name="Ohkuma M."/>
            <person name="Tanasupawat S."/>
        </authorList>
    </citation>
    <scope>NUCLEOTIDE SEQUENCE [LARGE SCALE GENOMIC DNA]</scope>
    <source>
        <strain evidence="2 3">L46</strain>
    </source>
</reference>
<keyword evidence="3" id="KW-1185">Reference proteome</keyword>
<dbReference type="EMBL" id="JAGEOK010000004">
    <property type="protein sequence ID" value="MBO2437280.1"/>
    <property type="molecule type" value="Genomic_DNA"/>
</dbReference>
<dbReference type="Gene3D" id="1.10.260.40">
    <property type="entry name" value="lambda repressor-like DNA-binding domains"/>
    <property type="match status" value="1"/>
</dbReference>
<dbReference type="CDD" id="cd00093">
    <property type="entry name" value="HTH_XRE"/>
    <property type="match status" value="1"/>
</dbReference>
<protein>
    <submittedName>
        <fullName evidence="2">Helix-turn-helix domain-containing protein</fullName>
    </submittedName>
</protein>
<dbReference type="SUPFAM" id="SSF48452">
    <property type="entry name" value="TPR-like"/>
    <property type="match status" value="1"/>
</dbReference>
<comment type="caution">
    <text evidence="2">The sequence shown here is derived from an EMBL/GenBank/DDBJ whole genome shotgun (WGS) entry which is preliminary data.</text>
</comment>
<dbReference type="PROSITE" id="PS50943">
    <property type="entry name" value="HTH_CROC1"/>
    <property type="match status" value="1"/>
</dbReference>
<organism evidence="2 3">
    <name type="scientific">Actinomadura nitritigenes</name>
    <dbReference type="NCBI Taxonomy" id="134602"/>
    <lineage>
        <taxon>Bacteria</taxon>
        <taxon>Bacillati</taxon>
        <taxon>Actinomycetota</taxon>
        <taxon>Actinomycetes</taxon>
        <taxon>Streptosporangiales</taxon>
        <taxon>Thermomonosporaceae</taxon>
        <taxon>Actinomadura</taxon>
    </lineage>
</organism>
<accession>A0ABS3QTH3</accession>